<accession>A0A9D1YML1</accession>
<name>A0A9D1YML1_9FIRM</name>
<dbReference type="AlphaFoldDB" id="A0A9D1YML1"/>
<gene>
    <name evidence="3" type="ORF">H9831_03260</name>
</gene>
<comment type="caution">
    <text evidence="3">The sequence shown here is derived from an EMBL/GenBank/DDBJ whole genome shotgun (WGS) entry which is preliminary data.</text>
</comment>
<sequence length="626" mass="70991">MKRMTGEPKQRQLPAGMVKPEGWLRRQLEIQAEGLSGHLDLIWPDIRESRWIGGDREGWERVPYWLDGFIPLAFLLDDAELKRRAKRYVDAILEGQDEDGWICPCTKEEREHYDVWAAFLICKVLALYADCAQDGRIEEAVYRAMKQLLSHICVHTLFNWAAARWYECLIPLWWLYERRPEKWMLDLAAVLEAEGMDYEKLYDRFSFERPKARRYWTQLNHVVNTAMALKCRALMSRMTGEDPDAFALHMYRTVMKHNSMPTGHFTGDECLSGDGATQGSECCSVAEAMYSCEVLLAESGNAFWGDLLEKEAFNCLPATTTADMWAHQYVQMTNQISAKRFPDEAAPFNSNSGEANMFGLEPNFGCCTANFNQAWPKFAMSAIMKTEKGFAVNLPVPCALHTEWNGRAISIRVISDYPFRDGAELEVTAEEPVECEITVRIPGTAKSAVLGEKQEQPGSFAVAGKSWKGTKRIPLRLEMEEKLISRPGGAAALTRGPLVFSLPVRARVRKLEYTRDGVERKAPYCDYEMLPDSAWNYAFCSADFETEFAEIGDYPFSPQKPPIRIKTKMMPIVWEERDGICAEAPRQPQSAGEPEEIRLQPYGCTDLRMTEMPCVGIGVSDAASRG</sequence>
<evidence type="ECO:0000259" key="1">
    <source>
        <dbReference type="Pfam" id="PF07944"/>
    </source>
</evidence>
<dbReference type="SUPFAM" id="SSF48208">
    <property type="entry name" value="Six-hairpin glycosidases"/>
    <property type="match status" value="1"/>
</dbReference>
<dbReference type="EMBL" id="DXDD01000041">
    <property type="protein sequence ID" value="HIY59690.1"/>
    <property type="molecule type" value="Genomic_DNA"/>
</dbReference>
<organism evidence="3 4">
    <name type="scientific">Candidatus Eisenbergiella pullistercoris</name>
    <dbReference type="NCBI Taxonomy" id="2838555"/>
    <lineage>
        <taxon>Bacteria</taxon>
        <taxon>Bacillati</taxon>
        <taxon>Bacillota</taxon>
        <taxon>Clostridia</taxon>
        <taxon>Lachnospirales</taxon>
        <taxon>Lachnospiraceae</taxon>
        <taxon>Eisenbergiella</taxon>
    </lineage>
</organism>
<feature type="domain" description="Non-reducing end beta-L-arabinofuranosidase-like GH127 middle" evidence="2">
    <location>
        <begin position="391"/>
        <end position="479"/>
    </location>
</feature>
<feature type="domain" description="Non-reducing end beta-L-arabinofuranosidase-like GH127 catalytic" evidence="1">
    <location>
        <begin position="64"/>
        <end position="379"/>
    </location>
</feature>
<dbReference type="InterPro" id="IPR049046">
    <property type="entry name" value="Beta-AFase-like_GH127_middle"/>
</dbReference>
<dbReference type="PANTHER" id="PTHR31151">
    <property type="entry name" value="PROLINE-TRNA LIGASE (DUF1680)"/>
    <property type="match status" value="1"/>
</dbReference>
<dbReference type="Proteomes" id="UP000824007">
    <property type="component" value="Unassembled WGS sequence"/>
</dbReference>
<dbReference type="InterPro" id="IPR008928">
    <property type="entry name" value="6-hairpin_glycosidase_sf"/>
</dbReference>
<reference evidence="3" key="2">
    <citation type="submission" date="2021-04" db="EMBL/GenBank/DDBJ databases">
        <authorList>
            <person name="Gilroy R."/>
        </authorList>
    </citation>
    <scope>NUCLEOTIDE SEQUENCE</scope>
    <source>
        <strain evidence="3">ChiSxjej3B15-24422</strain>
    </source>
</reference>
<evidence type="ECO:0000259" key="2">
    <source>
        <dbReference type="Pfam" id="PF20736"/>
    </source>
</evidence>
<evidence type="ECO:0000313" key="4">
    <source>
        <dbReference type="Proteomes" id="UP000824007"/>
    </source>
</evidence>
<keyword evidence="3" id="KW-0378">Hydrolase</keyword>
<proteinExistence type="predicted"/>
<dbReference type="GO" id="GO:0016787">
    <property type="term" value="F:hydrolase activity"/>
    <property type="evidence" value="ECO:0007669"/>
    <property type="project" value="UniProtKB-KW"/>
</dbReference>
<evidence type="ECO:0000313" key="3">
    <source>
        <dbReference type="EMBL" id="HIY59690.1"/>
    </source>
</evidence>
<protein>
    <submittedName>
        <fullName evidence="3">Glycoside hydrolase family 127 protein</fullName>
    </submittedName>
</protein>
<dbReference type="InterPro" id="IPR012878">
    <property type="entry name" value="Beta-AFase-like_GH127_cat"/>
</dbReference>
<reference evidence="3" key="1">
    <citation type="journal article" date="2021" name="PeerJ">
        <title>Extensive microbial diversity within the chicken gut microbiome revealed by metagenomics and culture.</title>
        <authorList>
            <person name="Gilroy R."/>
            <person name="Ravi A."/>
            <person name="Getino M."/>
            <person name="Pursley I."/>
            <person name="Horton D.L."/>
            <person name="Alikhan N.F."/>
            <person name="Baker D."/>
            <person name="Gharbi K."/>
            <person name="Hall N."/>
            <person name="Watson M."/>
            <person name="Adriaenssens E.M."/>
            <person name="Foster-Nyarko E."/>
            <person name="Jarju S."/>
            <person name="Secka A."/>
            <person name="Antonio M."/>
            <person name="Oren A."/>
            <person name="Chaudhuri R.R."/>
            <person name="La Ragione R."/>
            <person name="Hildebrand F."/>
            <person name="Pallen M.J."/>
        </authorList>
    </citation>
    <scope>NUCLEOTIDE SEQUENCE</scope>
    <source>
        <strain evidence="3">ChiSxjej3B15-24422</strain>
    </source>
</reference>
<dbReference type="PANTHER" id="PTHR31151:SF0">
    <property type="entry name" value="PROLINE-TRNA LIGASE (DUF1680)"/>
    <property type="match status" value="1"/>
</dbReference>
<dbReference type="Pfam" id="PF20736">
    <property type="entry name" value="Glyco_hydro127M"/>
    <property type="match status" value="1"/>
</dbReference>
<dbReference type="Pfam" id="PF07944">
    <property type="entry name" value="Beta-AFase-like_GH127_cat"/>
    <property type="match status" value="1"/>
</dbReference>
<dbReference type="GO" id="GO:0005975">
    <property type="term" value="P:carbohydrate metabolic process"/>
    <property type="evidence" value="ECO:0007669"/>
    <property type="project" value="InterPro"/>
</dbReference>